<feature type="chain" id="PRO_5019065042" evidence="1">
    <location>
        <begin position="27"/>
        <end position="149"/>
    </location>
</feature>
<dbReference type="Pfam" id="PF05433">
    <property type="entry name" value="Rick_17kDa_Anti"/>
    <property type="match status" value="1"/>
</dbReference>
<keyword evidence="1" id="KW-0732">Signal</keyword>
<dbReference type="AlphaFoldDB" id="A0A418WYC2"/>
<gene>
    <name evidence="3" type="ORF">D3870_02845</name>
</gene>
<dbReference type="OrthoDB" id="5298161at2"/>
<accession>A0A418WYC2</accession>
<dbReference type="GO" id="GO:0019867">
    <property type="term" value="C:outer membrane"/>
    <property type="evidence" value="ECO:0007669"/>
    <property type="project" value="InterPro"/>
</dbReference>
<keyword evidence="4" id="KW-1185">Reference proteome</keyword>
<comment type="caution">
    <text evidence="3">The sequence shown here is derived from an EMBL/GenBank/DDBJ whole genome shotgun (WGS) entry which is preliminary data.</text>
</comment>
<dbReference type="InterPro" id="IPR008816">
    <property type="entry name" value="Gly_zipper_2TM_dom"/>
</dbReference>
<dbReference type="PROSITE" id="PS51257">
    <property type="entry name" value="PROKAR_LIPOPROTEIN"/>
    <property type="match status" value="1"/>
</dbReference>
<evidence type="ECO:0000313" key="4">
    <source>
        <dbReference type="Proteomes" id="UP000285190"/>
    </source>
</evidence>
<evidence type="ECO:0000313" key="3">
    <source>
        <dbReference type="EMBL" id="RJG05095.1"/>
    </source>
</evidence>
<proteinExistence type="predicted"/>
<evidence type="ECO:0000259" key="2">
    <source>
        <dbReference type="Pfam" id="PF05433"/>
    </source>
</evidence>
<dbReference type="RefSeq" id="WP_119736504.1">
    <property type="nucleotide sequence ID" value="NZ_QYUN01000002.1"/>
</dbReference>
<sequence>MRTVSLLAAFFVFAMASCSTQPPAQAPNASTEGSTLVQTGQVTAVRDVTTAGGQTSGLGPFIGGVLGGIAGSSIGGGYGRTAAAIGGGVAGGIAGHQVEAAGTTRQFVAVTVRLENGEERTYNIDTAETFQPGDTVKVITSGGSTRITH</sequence>
<protein>
    <submittedName>
        <fullName evidence="3">Glycine zipper 2TM domain-containing protein</fullName>
    </submittedName>
</protein>
<feature type="signal peptide" evidence="1">
    <location>
        <begin position="1"/>
        <end position="26"/>
    </location>
</feature>
<name>A0A418WYC2_9BURK</name>
<reference evidence="3 4" key="1">
    <citation type="submission" date="2018-09" db="EMBL/GenBank/DDBJ databases">
        <authorList>
            <person name="Zhu H."/>
        </authorList>
    </citation>
    <scope>NUCLEOTIDE SEQUENCE [LARGE SCALE GENOMIC DNA]</scope>
    <source>
        <strain evidence="3 4">K2R10-39</strain>
    </source>
</reference>
<dbReference type="EMBL" id="QYUN01000002">
    <property type="protein sequence ID" value="RJG05095.1"/>
    <property type="molecule type" value="Genomic_DNA"/>
</dbReference>
<feature type="domain" description="Glycine zipper 2TM" evidence="2">
    <location>
        <begin position="61"/>
        <end position="99"/>
    </location>
</feature>
<dbReference type="Proteomes" id="UP000285190">
    <property type="component" value="Unassembled WGS sequence"/>
</dbReference>
<organism evidence="3 4">
    <name type="scientific">Noviherbaspirillum cavernae</name>
    <dbReference type="NCBI Taxonomy" id="2320862"/>
    <lineage>
        <taxon>Bacteria</taxon>
        <taxon>Pseudomonadati</taxon>
        <taxon>Pseudomonadota</taxon>
        <taxon>Betaproteobacteria</taxon>
        <taxon>Burkholderiales</taxon>
        <taxon>Oxalobacteraceae</taxon>
        <taxon>Noviherbaspirillum</taxon>
    </lineage>
</organism>
<evidence type="ECO:0000256" key="1">
    <source>
        <dbReference type="SAM" id="SignalP"/>
    </source>
</evidence>